<evidence type="ECO:0000256" key="1">
    <source>
        <dbReference type="SAM" id="MobiDB-lite"/>
    </source>
</evidence>
<keyword evidence="2" id="KW-0812">Transmembrane</keyword>
<dbReference type="Proteomes" id="UP000504752">
    <property type="component" value="Chromosome"/>
</dbReference>
<dbReference type="AlphaFoldDB" id="A0A6M8B9M6"/>
<feature type="transmembrane region" description="Helical" evidence="2">
    <location>
        <begin position="27"/>
        <end position="49"/>
    </location>
</feature>
<feature type="region of interest" description="Disordered" evidence="1">
    <location>
        <begin position="1"/>
        <end position="21"/>
    </location>
</feature>
<reference evidence="3 4" key="1">
    <citation type="submission" date="2020-05" db="EMBL/GenBank/DDBJ databases">
        <title>Actinomyces sp. zg-325.</title>
        <authorList>
            <person name="Yang C."/>
        </authorList>
    </citation>
    <scope>NUCLEOTIDE SEQUENCE [LARGE SCALE GENOMIC DNA]</scope>
    <source>
        <strain evidence="4">zg-325</strain>
    </source>
</reference>
<keyword evidence="2" id="KW-0472">Membrane</keyword>
<evidence type="ECO:0000256" key="2">
    <source>
        <dbReference type="SAM" id="Phobius"/>
    </source>
</evidence>
<keyword evidence="4" id="KW-1185">Reference proteome</keyword>
<sequence length="242" mass="24964">MNRIDQPRLGSDPAAGSRPAARRHRRALVGVVLVTALAAAGLGACGIGGKEDVVSDTAAQAQPVDPAVAQLLDLTAANVGAKKPIDVSTELPSLDTRATSDQGTPLTVTLNAVTVSGSVTTVVFSATNNGKGGSSRWQVSDFFSDGERKYPIDSAGHKSENWGKSDNTDGVYITDTTNQKVYRTAYDTSGGCLCSGNLSPAFVSEGRTLVFQTSFAALPEGVSTVDVSIPGAGTFSNVKVTR</sequence>
<accession>A0A6M8B9M6</accession>
<keyword evidence="2" id="KW-1133">Transmembrane helix</keyword>
<dbReference type="EMBL" id="CP053642">
    <property type="protein sequence ID" value="QKD80121.1"/>
    <property type="molecule type" value="Genomic_DNA"/>
</dbReference>
<protein>
    <submittedName>
        <fullName evidence="3">Uncharacterized protein</fullName>
    </submittedName>
</protein>
<evidence type="ECO:0000313" key="4">
    <source>
        <dbReference type="Proteomes" id="UP000504752"/>
    </source>
</evidence>
<evidence type="ECO:0000313" key="3">
    <source>
        <dbReference type="EMBL" id="QKD80121.1"/>
    </source>
</evidence>
<gene>
    <name evidence="3" type="ORF">HPC72_07740</name>
</gene>
<proteinExistence type="predicted"/>
<dbReference type="RefSeq" id="WP_159524156.1">
    <property type="nucleotide sequence ID" value="NZ_CP053642.1"/>
</dbReference>
<dbReference type="KEGG" id="amam:HPC72_07740"/>
<name>A0A6M8B9M6_9ACTO</name>
<organism evidence="3 4">
    <name type="scientific">Actinomyces marmotae</name>
    <dbReference type="NCBI Taxonomy" id="2737173"/>
    <lineage>
        <taxon>Bacteria</taxon>
        <taxon>Bacillati</taxon>
        <taxon>Actinomycetota</taxon>
        <taxon>Actinomycetes</taxon>
        <taxon>Actinomycetales</taxon>
        <taxon>Actinomycetaceae</taxon>
        <taxon>Actinomyces</taxon>
    </lineage>
</organism>